<evidence type="ECO:0000256" key="1">
    <source>
        <dbReference type="ARBA" id="ARBA00003198"/>
    </source>
</evidence>
<keyword evidence="17" id="KW-1185">Reference proteome</keyword>
<feature type="transmembrane region" description="Helical" evidence="12">
    <location>
        <begin position="213"/>
        <end position="236"/>
    </location>
</feature>
<dbReference type="InterPro" id="IPR006153">
    <property type="entry name" value="Cation/H_exchanger_TM"/>
</dbReference>
<dbReference type="Pfam" id="PF23259">
    <property type="entry name" value="CHX17_C"/>
    <property type="match status" value="1"/>
</dbReference>
<protein>
    <recommendedName>
        <fullName evidence="18">Cation/H+ exchanger domain-containing protein</fullName>
    </recommendedName>
</protein>
<comment type="subcellular location">
    <subcellularLocation>
        <location evidence="3">Membrane</location>
        <topology evidence="3">Multi-pass membrane protein</topology>
    </subcellularLocation>
    <subcellularLocation>
        <location evidence="2">Plastid</location>
        <location evidence="2">Chloroplast envelope</location>
    </subcellularLocation>
</comment>
<evidence type="ECO:0000256" key="7">
    <source>
        <dbReference type="ARBA" id="ARBA00022958"/>
    </source>
</evidence>
<evidence type="ECO:0008006" key="18">
    <source>
        <dbReference type="Google" id="ProtNLM"/>
    </source>
</evidence>
<feature type="transmembrane region" description="Helical" evidence="12">
    <location>
        <begin position="288"/>
        <end position="314"/>
    </location>
</feature>
<evidence type="ECO:0000313" key="16">
    <source>
        <dbReference type="EMBL" id="KAJ1688904.1"/>
    </source>
</evidence>
<evidence type="ECO:0000256" key="3">
    <source>
        <dbReference type="ARBA" id="ARBA00004141"/>
    </source>
</evidence>
<keyword evidence="7" id="KW-0630">Potassium</keyword>
<accession>A0A9Q0HK74</accession>
<feature type="transmembrane region" description="Helical" evidence="12">
    <location>
        <begin position="428"/>
        <end position="448"/>
    </location>
</feature>
<evidence type="ECO:0000256" key="6">
    <source>
        <dbReference type="ARBA" id="ARBA00022692"/>
    </source>
</evidence>
<feature type="transmembrane region" description="Helical" evidence="12">
    <location>
        <begin position="47"/>
        <end position="72"/>
    </location>
</feature>
<evidence type="ECO:0000259" key="15">
    <source>
        <dbReference type="Pfam" id="PF23259"/>
    </source>
</evidence>
<dbReference type="AlphaFoldDB" id="A0A9Q0HK74"/>
<feature type="domain" description="Cation/H+ exchanger transmembrane" evidence="13">
    <location>
        <begin position="67"/>
        <end position="444"/>
    </location>
</feature>
<dbReference type="GO" id="GO:0012505">
    <property type="term" value="C:endomembrane system"/>
    <property type="evidence" value="ECO:0007669"/>
    <property type="project" value="TreeGrafter"/>
</dbReference>
<dbReference type="Gene3D" id="3.40.50.12370">
    <property type="match status" value="1"/>
</dbReference>
<feature type="domain" description="Cation/H(+) antiporter central" evidence="14">
    <location>
        <begin position="503"/>
        <end position="634"/>
    </location>
</feature>
<dbReference type="PANTHER" id="PTHR32468">
    <property type="entry name" value="CATION/H + ANTIPORTER"/>
    <property type="match status" value="1"/>
</dbReference>
<dbReference type="GO" id="GO:0006813">
    <property type="term" value="P:potassium ion transport"/>
    <property type="evidence" value="ECO:0007669"/>
    <property type="project" value="UniProtKB-KW"/>
</dbReference>
<dbReference type="OrthoDB" id="2687058at2759"/>
<dbReference type="GO" id="GO:0016020">
    <property type="term" value="C:membrane"/>
    <property type="evidence" value="ECO:0007669"/>
    <property type="project" value="UniProtKB-SubCell"/>
</dbReference>
<dbReference type="Proteomes" id="UP001151287">
    <property type="component" value="Unassembled WGS sequence"/>
</dbReference>
<evidence type="ECO:0000259" key="14">
    <source>
        <dbReference type="Pfam" id="PF23256"/>
    </source>
</evidence>
<name>A0A9Q0HK74_9POAL</name>
<dbReference type="Pfam" id="PF23256">
    <property type="entry name" value="CHX17_2nd"/>
    <property type="match status" value="1"/>
</dbReference>
<evidence type="ECO:0000256" key="8">
    <source>
        <dbReference type="ARBA" id="ARBA00022989"/>
    </source>
</evidence>
<comment type="similarity">
    <text evidence="11">Belongs to the monovalent cation:proton antiporter 2 (CPA2) transporter (TC 2.A.37) family. CHX (TC 2.A.37.4) subfamily.</text>
</comment>
<evidence type="ECO:0000256" key="2">
    <source>
        <dbReference type="ARBA" id="ARBA00004119"/>
    </source>
</evidence>
<feature type="transmembrane region" description="Helical" evidence="12">
    <location>
        <begin position="399"/>
        <end position="416"/>
    </location>
</feature>
<feature type="transmembrane region" description="Helical" evidence="12">
    <location>
        <begin position="334"/>
        <end position="355"/>
    </location>
</feature>
<reference evidence="16" key="1">
    <citation type="journal article" date="2022" name="Cell">
        <title>Repeat-based holocentromeres influence genome architecture and karyotype evolution.</title>
        <authorList>
            <person name="Hofstatter P.G."/>
            <person name="Thangavel G."/>
            <person name="Lux T."/>
            <person name="Neumann P."/>
            <person name="Vondrak T."/>
            <person name="Novak P."/>
            <person name="Zhang M."/>
            <person name="Costa L."/>
            <person name="Castellani M."/>
            <person name="Scott A."/>
            <person name="Toegelov H."/>
            <person name="Fuchs J."/>
            <person name="Mata-Sucre Y."/>
            <person name="Dias Y."/>
            <person name="Vanzela A.L.L."/>
            <person name="Huettel B."/>
            <person name="Almeida C.C.S."/>
            <person name="Simkova H."/>
            <person name="Souza G."/>
            <person name="Pedrosa-Harand A."/>
            <person name="Macas J."/>
            <person name="Mayer K.F.X."/>
            <person name="Houben A."/>
            <person name="Marques A."/>
        </authorList>
    </citation>
    <scope>NUCLEOTIDE SEQUENCE</scope>
    <source>
        <strain evidence="16">RhyBre1mFocal</strain>
    </source>
</reference>
<evidence type="ECO:0000256" key="4">
    <source>
        <dbReference type="ARBA" id="ARBA00022448"/>
    </source>
</evidence>
<keyword evidence="9" id="KW-0406">Ion transport</keyword>
<evidence type="ECO:0000256" key="11">
    <source>
        <dbReference type="ARBA" id="ARBA00038341"/>
    </source>
</evidence>
<dbReference type="GO" id="GO:0015297">
    <property type="term" value="F:antiporter activity"/>
    <property type="evidence" value="ECO:0007669"/>
    <property type="project" value="InterPro"/>
</dbReference>
<comment type="function">
    <text evidence="1">May function as sodium-coupled metabolite transporter across the chloroplast envelope.</text>
</comment>
<comment type="caution">
    <text evidence="16">The sequence shown here is derived from an EMBL/GenBank/DDBJ whole genome shotgun (WGS) entry which is preliminary data.</text>
</comment>
<dbReference type="InterPro" id="IPR038770">
    <property type="entry name" value="Na+/solute_symporter_sf"/>
</dbReference>
<dbReference type="Gene3D" id="1.20.1530.20">
    <property type="match status" value="1"/>
</dbReference>
<keyword evidence="6 12" id="KW-0812">Transmembrane</keyword>
<proteinExistence type="inferred from homology"/>
<keyword evidence="8 12" id="KW-1133">Transmembrane helix</keyword>
<keyword evidence="4" id="KW-0813">Transport</keyword>
<feature type="transmembrane region" description="Helical" evidence="12">
    <location>
        <begin position="145"/>
        <end position="167"/>
    </location>
</feature>
<evidence type="ECO:0000313" key="17">
    <source>
        <dbReference type="Proteomes" id="UP001151287"/>
    </source>
</evidence>
<dbReference type="InterPro" id="IPR057291">
    <property type="entry name" value="CHX17_2nd"/>
</dbReference>
<dbReference type="Pfam" id="PF00999">
    <property type="entry name" value="Na_H_Exchanger"/>
    <property type="match status" value="1"/>
</dbReference>
<sequence length="825" mass="89295">MENTTVPTLPTLIIPQLNSTKNYTMACFSPNMMITPGVFRYGNEKPYLYTFTLFLMQLIIGISTTRLINFILQPLKLPRHISEVISGIVLGPSGVGRAQAFVGAMFPLRSFLPLHSVAHLGLIYYVFTMGLEIDLPSIRRSGWRCFWFACACTISPFALALVSGSTLHKMLGEQTNRAAFVIFISVIFSMTAFSVLARTVTELKLVNTDIGRLTLSAAILVDSFAWIGLSLAVAISESGGDTISAIFSILSGIIFYAVCFSFIKPMMEKLSNKVISGKEPLGEFEETAILVGVLLSAFIGDSIGIHAVFGAFTYGLAIPQGPISTSLVEKVDDFVGGIMLPFFFTGNGLVMDLGLINNLGLALYMAALVLVAALLKVLGGVLIAAAYDMQMHDGVSYGLLMNSKGVIELAMLNIGLNRKILGQKAYTILVLMSVVLTAVITPLLNSVVKPTRGLVFYKRRTVRWHDPGSELRIISCVHNLRDVPALISLIDCTSPTKRTPVSVSAVQLIELTGHTPTMLLLNNATSRGSKYGNHFHAQSVAVKHAFESYAQHTGGLLIRTSTAISPFLTMHEDIITEAENCHAALVILPFHMHIAVDGALEVTSHPAVRSVNKKVLELSPCTVAVVVDRGIGAISNRATALHVVVLFFGGPDDRESLALAGRMSNHPSIEICVVRFLSRKGNTSINSFNSDDAEARERYIDEQCLAELAQSSTVAVFDYREHVVGNTEETVELIRRIELEGMDLVIVGKEQGLMGSTLTAGMTEWSEFPELGPLGDLLASADFGATSSVIIVQAPLSGGGVVDSTIIEMVSDRREDPARISYDLR</sequence>
<evidence type="ECO:0000256" key="5">
    <source>
        <dbReference type="ARBA" id="ARBA00022538"/>
    </source>
</evidence>
<evidence type="ECO:0000256" key="12">
    <source>
        <dbReference type="SAM" id="Phobius"/>
    </source>
</evidence>
<dbReference type="PANTHER" id="PTHR32468:SF86">
    <property type="entry name" value="OS11G0123600 PROTEIN"/>
    <property type="match status" value="1"/>
</dbReference>
<dbReference type="GO" id="GO:0006885">
    <property type="term" value="P:regulation of pH"/>
    <property type="evidence" value="ECO:0007669"/>
    <property type="project" value="TreeGrafter"/>
</dbReference>
<feature type="transmembrane region" description="Helical" evidence="12">
    <location>
        <begin position="112"/>
        <end position="133"/>
    </location>
</feature>
<dbReference type="GO" id="GO:1902600">
    <property type="term" value="P:proton transmembrane transport"/>
    <property type="evidence" value="ECO:0007669"/>
    <property type="project" value="InterPro"/>
</dbReference>
<keyword evidence="10 12" id="KW-0472">Membrane</keyword>
<dbReference type="GO" id="GO:0009941">
    <property type="term" value="C:chloroplast envelope"/>
    <property type="evidence" value="ECO:0007669"/>
    <property type="project" value="UniProtKB-SubCell"/>
</dbReference>
<feature type="transmembrane region" description="Helical" evidence="12">
    <location>
        <begin position="242"/>
        <end position="263"/>
    </location>
</feature>
<evidence type="ECO:0000256" key="10">
    <source>
        <dbReference type="ARBA" id="ARBA00023136"/>
    </source>
</evidence>
<feature type="domain" description="Cation/H(+) antiporter C-terminal" evidence="15">
    <location>
        <begin position="641"/>
        <end position="793"/>
    </location>
</feature>
<evidence type="ECO:0000259" key="13">
    <source>
        <dbReference type="Pfam" id="PF00999"/>
    </source>
</evidence>
<dbReference type="InterPro" id="IPR050794">
    <property type="entry name" value="CPA2_transporter"/>
</dbReference>
<gene>
    <name evidence="16" type="ORF">LUZ63_013059</name>
</gene>
<dbReference type="EMBL" id="JAMQYH010000004">
    <property type="protein sequence ID" value="KAJ1688904.1"/>
    <property type="molecule type" value="Genomic_DNA"/>
</dbReference>
<feature type="transmembrane region" description="Helical" evidence="12">
    <location>
        <begin position="179"/>
        <end position="201"/>
    </location>
</feature>
<organism evidence="16 17">
    <name type="scientific">Rhynchospora breviuscula</name>
    <dbReference type="NCBI Taxonomy" id="2022672"/>
    <lineage>
        <taxon>Eukaryota</taxon>
        <taxon>Viridiplantae</taxon>
        <taxon>Streptophyta</taxon>
        <taxon>Embryophyta</taxon>
        <taxon>Tracheophyta</taxon>
        <taxon>Spermatophyta</taxon>
        <taxon>Magnoliopsida</taxon>
        <taxon>Liliopsida</taxon>
        <taxon>Poales</taxon>
        <taxon>Cyperaceae</taxon>
        <taxon>Cyperoideae</taxon>
        <taxon>Rhynchosporeae</taxon>
        <taxon>Rhynchospora</taxon>
    </lineage>
</organism>
<evidence type="ECO:0000256" key="9">
    <source>
        <dbReference type="ARBA" id="ARBA00023065"/>
    </source>
</evidence>
<feature type="transmembrane region" description="Helical" evidence="12">
    <location>
        <begin position="362"/>
        <end position="387"/>
    </location>
</feature>
<keyword evidence="5" id="KW-0633">Potassium transport</keyword>
<dbReference type="InterPro" id="IPR057290">
    <property type="entry name" value="CHX17_C"/>
</dbReference>